<keyword evidence="4" id="KW-0597">Phosphoprotein</keyword>
<dbReference type="Proteomes" id="UP000002217">
    <property type="component" value="Chromosome"/>
</dbReference>
<dbReference type="Pfam" id="PF00672">
    <property type="entry name" value="HAMP"/>
    <property type="match status" value="1"/>
</dbReference>
<dbReference type="InterPro" id="IPR003661">
    <property type="entry name" value="HisK_dim/P_dom"/>
</dbReference>
<dbReference type="Gene3D" id="1.10.287.130">
    <property type="match status" value="1"/>
</dbReference>
<dbReference type="CDD" id="cd00075">
    <property type="entry name" value="HATPase"/>
    <property type="match status" value="1"/>
</dbReference>
<evidence type="ECO:0000256" key="1">
    <source>
        <dbReference type="ARBA" id="ARBA00000085"/>
    </source>
</evidence>
<evidence type="ECO:0000259" key="10">
    <source>
        <dbReference type="PROSITE" id="PS50109"/>
    </source>
</evidence>
<evidence type="ECO:0000256" key="2">
    <source>
        <dbReference type="ARBA" id="ARBA00004370"/>
    </source>
</evidence>
<dbReference type="InterPro" id="IPR036890">
    <property type="entry name" value="HATPase_C_sf"/>
</dbReference>
<feature type="domain" description="HAMP" evidence="11">
    <location>
        <begin position="98"/>
        <end position="150"/>
    </location>
</feature>
<evidence type="ECO:0000313" key="13">
    <source>
        <dbReference type="Proteomes" id="UP000002217"/>
    </source>
</evidence>
<keyword evidence="8" id="KW-0175">Coiled coil</keyword>
<keyword evidence="9" id="KW-0472">Membrane</keyword>
<dbReference type="FunFam" id="3.30.565.10:FF:000006">
    <property type="entry name" value="Sensor histidine kinase WalK"/>
    <property type="match status" value="1"/>
</dbReference>
<dbReference type="Pfam" id="PF00512">
    <property type="entry name" value="HisKA"/>
    <property type="match status" value="1"/>
</dbReference>
<dbReference type="SUPFAM" id="SSF55874">
    <property type="entry name" value="ATPase domain of HSP90 chaperone/DNA topoisomerase II/histidine kinase"/>
    <property type="match status" value="1"/>
</dbReference>
<gene>
    <name evidence="12" type="ordered locus">Dtox_2730</name>
</gene>
<evidence type="ECO:0000256" key="3">
    <source>
        <dbReference type="ARBA" id="ARBA00012438"/>
    </source>
</evidence>
<protein>
    <recommendedName>
        <fullName evidence="3">histidine kinase</fullName>
        <ecNumber evidence="3">2.7.13.3</ecNumber>
    </recommendedName>
</protein>
<name>C8W1N7_DESAS</name>
<dbReference type="InterPro" id="IPR050351">
    <property type="entry name" value="BphY/WalK/GraS-like"/>
</dbReference>
<accession>C8W1N7</accession>
<dbReference type="PANTHER" id="PTHR45453:SF1">
    <property type="entry name" value="PHOSPHATE REGULON SENSOR PROTEIN PHOR"/>
    <property type="match status" value="1"/>
</dbReference>
<evidence type="ECO:0000313" key="12">
    <source>
        <dbReference type="EMBL" id="ACV63508.1"/>
    </source>
</evidence>
<evidence type="ECO:0000256" key="5">
    <source>
        <dbReference type="ARBA" id="ARBA00022679"/>
    </source>
</evidence>
<dbReference type="SUPFAM" id="SSF47384">
    <property type="entry name" value="Homodimeric domain of signal transducing histidine kinase"/>
    <property type="match status" value="1"/>
</dbReference>
<feature type="coiled-coil region" evidence="8">
    <location>
        <begin position="138"/>
        <end position="165"/>
    </location>
</feature>
<dbReference type="PRINTS" id="PR00344">
    <property type="entry name" value="BCTRLSENSOR"/>
</dbReference>
<organism evidence="12 13">
    <name type="scientific">Desulfofarcimen acetoxidans (strain ATCC 49208 / DSM 771 / KCTC 5769 / VKM B-1644 / 5575)</name>
    <name type="common">Desulfotomaculum acetoxidans</name>
    <dbReference type="NCBI Taxonomy" id="485916"/>
    <lineage>
        <taxon>Bacteria</taxon>
        <taxon>Bacillati</taxon>
        <taxon>Bacillota</taxon>
        <taxon>Clostridia</taxon>
        <taxon>Eubacteriales</taxon>
        <taxon>Peptococcaceae</taxon>
        <taxon>Desulfofarcimen</taxon>
    </lineage>
</organism>
<keyword evidence="6 12" id="KW-0418">Kinase</keyword>
<feature type="transmembrane region" description="Helical" evidence="9">
    <location>
        <begin position="49"/>
        <end position="68"/>
    </location>
</feature>
<keyword evidence="9" id="KW-1133">Transmembrane helix</keyword>
<dbReference type="Pfam" id="PF02518">
    <property type="entry name" value="HATPase_c"/>
    <property type="match status" value="1"/>
</dbReference>
<comment type="catalytic activity">
    <reaction evidence="1">
        <text>ATP + protein L-histidine = ADP + protein N-phospho-L-histidine.</text>
        <dbReference type="EC" id="2.7.13.3"/>
    </reaction>
</comment>
<dbReference type="CDD" id="cd06225">
    <property type="entry name" value="HAMP"/>
    <property type="match status" value="1"/>
</dbReference>
<keyword evidence="13" id="KW-1185">Reference proteome</keyword>
<dbReference type="CDD" id="cd00082">
    <property type="entry name" value="HisKA"/>
    <property type="match status" value="1"/>
</dbReference>
<evidence type="ECO:0000256" key="7">
    <source>
        <dbReference type="ARBA" id="ARBA00023012"/>
    </source>
</evidence>
<dbReference type="KEGG" id="dae:Dtox_2730"/>
<dbReference type="SUPFAM" id="SSF158472">
    <property type="entry name" value="HAMP domain-like"/>
    <property type="match status" value="1"/>
</dbReference>
<keyword evidence="7" id="KW-0902">Two-component regulatory system</keyword>
<dbReference type="GO" id="GO:0016036">
    <property type="term" value="P:cellular response to phosphate starvation"/>
    <property type="evidence" value="ECO:0007669"/>
    <property type="project" value="TreeGrafter"/>
</dbReference>
<dbReference type="SMART" id="SM00387">
    <property type="entry name" value="HATPase_c"/>
    <property type="match status" value="1"/>
</dbReference>
<dbReference type="PANTHER" id="PTHR45453">
    <property type="entry name" value="PHOSPHATE REGULON SENSOR PROTEIN PHOR"/>
    <property type="match status" value="1"/>
</dbReference>
<evidence type="ECO:0000259" key="11">
    <source>
        <dbReference type="PROSITE" id="PS50885"/>
    </source>
</evidence>
<dbReference type="EC" id="2.7.13.3" evidence="3"/>
<dbReference type="InterPro" id="IPR036097">
    <property type="entry name" value="HisK_dim/P_sf"/>
</dbReference>
<evidence type="ECO:0000256" key="4">
    <source>
        <dbReference type="ARBA" id="ARBA00022553"/>
    </source>
</evidence>
<dbReference type="eggNOG" id="COG5002">
    <property type="taxonomic scope" value="Bacteria"/>
</dbReference>
<sequence>MVKKEETRNFFHEFKNRRGHGDCDDFFERLEQHRMYHREFHRMHRSLHFFRPFALLFNLLILFLLFKLEGIKAIVIFIAALLVAKEIVQVLFLLHLEKRIFRPIEALKKGVEEIARGNYGIKVECEMRNEIGILVASFNEMAHKLEESEKIKSEYEENRKALIANISHDLKTPITSIQGYIEAILDGEGIALEIKNKYLQIIHYNIIYVNKLIDDLFLFSKLDLQKLNFQFEKVQVRAFMSDLTEELGLELEERQVQFFYTDKMEQDLPILLDRKRMHQALRNIVGNALKYGPDKGLIIKAELSKQGDLVCIKLIDNGPGIPADKLPHIFDRFYRVDKERTKDLMSTGLGLAIARELLQAHGGSIAAFSEEGKGTCFTITLPLTV</sequence>
<keyword evidence="9" id="KW-0812">Transmembrane</keyword>
<dbReference type="PROSITE" id="PS50885">
    <property type="entry name" value="HAMP"/>
    <property type="match status" value="1"/>
</dbReference>
<feature type="transmembrane region" description="Helical" evidence="9">
    <location>
        <begin position="74"/>
        <end position="94"/>
    </location>
</feature>
<dbReference type="STRING" id="485916.Dtox_2730"/>
<keyword evidence="5" id="KW-0808">Transferase</keyword>
<evidence type="ECO:0000256" key="9">
    <source>
        <dbReference type="SAM" id="Phobius"/>
    </source>
</evidence>
<dbReference type="PROSITE" id="PS50109">
    <property type="entry name" value="HIS_KIN"/>
    <property type="match status" value="1"/>
</dbReference>
<dbReference type="InterPro" id="IPR005467">
    <property type="entry name" value="His_kinase_dom"/>
</dbReference>
<dbReference type="HOGENOM" id="CLU_000445_89_3_9"/>
<dbReference type="Gene3D" id="6.10.340.10">
    <property type="match status" value="1"/>
</dbReference>
<dbReference type="GO" id="GO:0005886">
    <property type="term" value="C:plasma membrane"/>
    <property type="evidence" value="ECO:0007669"/>
    <property type="project" value="TreeGrafter"/>
</dbReference>
<dbReference type="SMART" id="SM00304">
    <property type="entry name" value="HAMP"/>
    <property type="match status" value="1"/>
</dbReference>
<dbReference type="InterPro" id="IPR003594">
    <property type="entry name" value="HATPase_dom"/>
</dbReference>
<dbReference type="Gene3D" id="3.30.565.10">
    <property type="entry name" value="Histidine kinase-like ATPase, C-terminal domain"/>
    <property type="match status" value="1"/>
</dbReference>
<dbReference type="SMART" id="SM00388">
    <property type="entry name" value="HisKA"/>
    <property type="match status" value="1"/>
</dbReference>
<dbReference type="InterPro" id="IPR004358">
    <property type="entry name" value="Sig_transdc_His_kin-like_C"/>
</dbReference>
<dbReference type="GO" id="GO:0004721">
    <property type="term" value="F:phosphoprotein phosphatase activity"/>
    <property type="evidence" value="ECO:0007669"/>
    <property type="project" value="TreeGrafter"/>
</dbReference>
<dbReference type="AlphaFoldDB" id="C8W1N7"/>
<evidence type="ECO:0000256" key="6">
    <source>
        <dbReference type="ARBA" id="ARBA00022777"/>
    </source>
</evidence>
<dbReference type="EMBL" id="CP001720">
    <property type="protein sequence ID" value="ACV63508.1"/>
    <property type="molecule type" value="Genomic_DNA"/>
</dbReference>
<dbReference type="InterPro" id="IPR003660">
    <property type="entry name" value="HAMP_dom"/>
</dbReference>
<evidence type="ECO:0000256" key="8">
    <source>
        <dbReference type="SAM" id="Coils"/>
    </source>
</evidence>
<proteinExistence type="predicted"/>
<comment type="subcellular location">
    <subcellularLocation>
        <location evidence="2">Membrane</location>
    </subcellularLocation>
</comment>
<feature type="domain" description="Histidine kinase" evidence="10">
    <location>
        <begin position="165"/>
        <end position="385"/>
    </location>
</feature>
<dbReference type="GO" id="GO:0000155">
    <property type="term" value="F:phosphorelay sensor kinase activity"/>
    <property type="evidence" value="ECO:0007669"/>
    <property type="project" value="InterPro"/>
</dbReference>
<reference evidence="12 13" key="1">
    <citation type="journal article" date="2009" name="Stand. Genomic Sci.">
        <title>Complete genome sequence of Desulfotomaculum acetoxidans type strain (5575).</title>
        <authorList>
            <person name="Spring S."/>
            <person name="Lapidus A."/>
            <person name="Schroder M."/>
            <person name="Gleim D."/>
            <person name="Sims D."/>
            <person name="Meincke L."/>
            <person name="Glavina Del Rio T."/>
            <person name="Tice H."/>
            <person name="Copeland A."/>
            <person name="Cheng J.F."/>
            <person name="Lucas S."/>
            <person name="Chen F."/>
            <person name="Nolan M."/>
            <person name="Bruce D."/>
            <person name="Goodwin L."/>
            <person name="Pitluck S."/>
            <person name="Ivanova N."/>
            <person name="Mavromatis K."/>
            <person name="Mikhailova N."/>
            <person name="Pati A."/>
            <person name="Chen A."/>
            <person name="Palaniappan K."/>
            <person name="Land M."/>
            <person name="Hauser L."/>
            <person name="Chang Y.J."/>
            <person name="Jeffries C.D."/>
            <person name="Chain P."/>
            <person name="Saunders E."/>
            <person name="Brettin T."/>
            <person name="Detter J.C."/>
            <person name="Goker M."/>
            <person name="Bristow J."/>
            <person name="Eisen J.A."/>
            <person name="Markowitz V."/>
            <person name="Hugenholtz P."/>
            <person name="Kyrpides N.C."/>
            <person name="Klenk H.P."/>
            <person name="Han C."/>
        </authorList>
    </citation>
    <scope>NUCLEOTIDE SEQUENCE [LARGE SCALE GENOMIC DNA]</scope>
    <source>
        <strain evidence="13">ATCC 49208 / DSM 771 / VKM B-1644</strain>
    </source>
</reference>